<sequence length="174" mass="19760">MQADRQFLPFRSVNRRGSSGYKPGLQRHHLLPRQLLGEECFGAFFRSIGPTRIGFDDFRRNGLLLPANGEVAMRLRLPLHRGPHRHYNDMVAQRMGQIERSWSVSAPAAPDTACEEAVMRISLLQRALRRSLLQPDRPRVRLSRKCPLDAGLDFSELDAMVESLWAGTDVVEQA</sequence>
<dbReference type="Pfam" id="PF14412">
    <property type="entry name" value="AHH"/>
    <property type="match status" value="1"/>
</dbReference>
<gene>
    <name evidence="1" type="ORF">WYH_00391</name>
</gene>
<dbReference type="AlphaFoldDB" id="A0A0F7KRS6"/>
<evidence type="ECO:0000313" key="1">
    <source>
        <dbReference type="EMBL" id="AKH41450.1"/>
    </source>
</evidence>
<dbReference type="Proteomes" id="UP000034392">
    <property type="component" value="Chromosome"/>
</dbReference>
<evidence type="ECO:0000313" key="2">
    <source>
        <dbReference type="Proteomes" id="UP000034392"/>
    </source>
</evidence>
<keyword evidence="2" id="KW-1185">Reference proteome</keyword>
<dbReference type="InterPro" id="IPR032871">
    <property type="entry name" value="AHH_dom_containing"/>
</dbReference>
<proteinExistence type="predicted"/>
<dbReference type="PATRIC" id="fig|1267766.3.peg.395"/>
<accession>A0A0F7KRS6</accession>
<protein>
    <submittedName>
        <fullName evidence="1">Uncharacterized protein</fullName>
    </submittedName>
</protein>
<dbReference type="EMBL" id="CP011452">
    <property type="protein sequence ID" value="AKH41450.1"/>
    <property type="molecule type" value="Genomic_DNA"/>
</dbReference>
<dbReference type="KEGG" id="aay:WYH_00391"/>
<reference evidence="1" key="1">
    <citation type="submission" date="2015-05" db="EMBL/GenBank/DDBJ databases">
        <title>The complete genome of Altererythrobacter atlanticus strain 26DY36.</title>
        <authorList>
            <person name="Wu Y.-H."/>
            <person name="Cheng H."/>
            <person name="Wu X.-W."/>
        </authorList>
    </citation>
    <scope>NUCLEOTIDE SEQUENCE [LARGE SCALE GENOMIC DNA]</scope>
    <source>
        <strain evidence="1">26DY36</strain>
    </source>
</reference>
<dbReference type="RefSeq" id="WP_235979753.1">
    <property type="nucleotide sequence ID" value="NZ_CP011452.2"/>
</dbReference>
<name>A0A0F7KRS6_9SPHN</name>
<organism evidence="1 2">
    <name type="scientific">Croceibacterium atlanticum</name>
    <dbReference type="NCBI Taxonomy" id="1267766"/>
    <lineage>
        <taxon>Bacteria</taxon>
        <taxon>Pseudomonadati</taxon>
        <taxon>Pseudomonadota</taxon>
        <taxon>Alphaproteobacteria</taxon>
        <taxon>Sphingomonadales</taxon>
        <taxon>Erythrobacteraceae</taxon>
        <taxon>Croceibacterium</taxon>
    </lineage>
</organism>